<dbReference type="STRING" id="1330021.A0A367L7B4"/>
<dbReference type="Gene3D" id="1.10.10.60">
    <property type="entry name" value="Homeodomain-like"/>
    <property type="match status" value="1"/>
</dbReference>
<evidence type="ECO:0000256" key="6">
    <source>
        <dbReference type="ARBA" id="ARBA00023163"/>
    </source>
</evidence>
<comment type="subcellular location">
    <subcellularLocation>
        <location evidence="8">Nucleus</location>
    </subcellularLocation>
    <subcellularLocation>
        <location evidence="8">Chromosome</location>
        <location evidence="8">Telomere</location>
    </subcellularLocation>
</comment>
<dbReference type="SUPFAM" id="SSF46689">
    <property type="entry name" value="Homeodomain-like"/>
    <property type="match status" value="1"/>
</dbReference>
<feature type="compositionally biased region" description="Low complexity" evidence="9">
    <location>
        <begin position="495"/>
        <end position="504"/>
    </location>
</feature>
<dbReference type="InterPro" id="IPR021661">
    <property type="entry name" value="Rap1_C"/>
</dbReference>
<dbReference type="EMBL" id="LKCN02000013">
    <property type="protein sequence ID" value="RCI10317.1"/>
    <property type="molecule type" value="Genomic_DNA"/>
</dbReference>
<feature type="region of interest" description="Disordered" evidence="9">
    <location>
        <begin position="311"/>
        <end position="386"/>
    </location>
</feature>
<keyword evidence="4" id="KW-0805">Transcription regulation</keyword>
<keyword evidence="2 8" id="KW-0158">Chromosome</keyword>
<feature type="region of interest" description="Disordered" evidence="9">
    <location>
        <begin position="169"/>
        <end position="221"/>
    </location>
</feature>
<keyword evidence="3 8" id="KW-0779">Telomere</keyword>
<evidence type="ECO:0000256" key="8">
    <source>
        <dbReference type="RuleBase" id="RU367107"/>
    </source>
</evidence>
<dbReference type="Gene3D" id="1.10.150.60">
    <property type="entry name" value="ARID DNA-binding domain"/>
    <property type="match status" value="1"/>
</dbReference>
<proteinExistence type="inferred from homology"/>
<dbReference type="InterPro" id="IPR036431">
    <property type="entry name" value="ARID_dom_sf"/>
</dbReference>
<feature type="domain" description="ARID" evidence="10">
    <location>
        <begin position="212"/>
        <end position="307"/>
    </location>
</feature>
<feature type="compositionally biased region" description="Polar residues" evidence="9">
    <location>
        <begin position="418"/>
        <end position="428"/>
    </location>
</feature>
<dbReference type="Pfam" id="PF11626">
    <property type="entry name" value="Rap1_C"/>
    <property type="match status" value="1"/>
</dbReference>
<dbReference type="InterPro" id="IPR039595">
    <property type="entry name" value="TE2IP/Rap1"/>
</dbReference>
<feature type="compositionally biased region" description="Polar residues" evidence="9">
    <location>
        <begin position="176"/>
        <end position="193"/>
    </location>
</feature>
<organism evidence="11 12">
    <name type="scientific">Ophiocordyceps polyrhachis-furcata BCC 54312</name>
    <dbReference type="NCBI Taxonomy" id="1330021"/>
    <lineage>
        <taxon>Eukaryota</taxon>
        <taxon>Fungi</taxon>
        <taxon>Dikarya</taxon>
        <taxon>Ascomycota</taxon>
        <taxon>Pezizomycotina</taxon>
        <taxon>Sordariomycetes</taxon>
        <taxon>Hypocreomycetidae</taxon>
        <taxon>Hypocreales</taxon>
        <taxon>Ophiocordycipitaceae</taxon>
        <taxon>Ophiocordyceps</taxon>
    </lineage>
</organism>
<feature type="region of interest" description="Disordered" evidence="9">
    <location>
        <begin position="410"/>
        <end position="509"/>
    </location>
</feature>
<dbReference type="Gene3D" id="1.10.10.2170">
    <property type="match status" value="1"/>
</dbReference>
<dbReference type="Pfam" id="PF01388">
    <property type="entry name" value="ARID"/>
    <property type="match status" value="1"/>
</dbReference>
<reference evidence="11 12" key="1">
    <citation type="journal article" date="2015" name="BMC Genomics">
        <title>Insights from the genome of Ophiocordyceps polyrhachis-furcata to pathogenicity and host specificity in insect fungi.</title>
        <authorList>
            <person name="Wichadakul D."/>
            <person name="Kobmoo N."/>
            <person name="Ingsriswang S."/>
            <person name="Tangphatsornruang S."/>
            <person name="Chantasingh D."/>
            <person name="Luangsa-ard J.J."/>
            <person name="Eurwilaichitr L."/>
        </authorList>
    </citation>
    <scope>NUCLEOTIDE SEQUENCE [LARGE SCALE GENOMIC DNA]</scope>
    <source>
        <strain evidence="11 12">BCC 54312</strain>
    </source>
</reference>
<evidence type="ECO:0000256" key="3">
    <source>
        <dbReference type="ARBA" id="ARBA00022895"/>
    </source>
</evidence>
<dbReference type="GO" id="GO:0031848">
    <property type="term" value="P:protection from non-homologous end joining at telomere"/>
    <property type="evidence" value="ECO:0007669"/>
    <property type="project" value="TreeGrafter"/>
</dbReference>
<name>A0A367L7B4_9HYPO</name>
<dbReference type="Proteomes" id="UP000253664">
    <property type="component" value="Unassembled WGS sequence"/>
</dbReference>
<evidence type="ECO:0000259" key="10">
    <source>
        <dbReference type="PROSITE" id="PS51011"/>
    </source>
</evidence>
<dbReference type="GO" id="GO:0010833">
    <property type="term" value="P:telomere maintenance via telomere lengthening"/>
    <property type="evidence" value="ECO:0007669"/>
    <property type="project" value="UniProtKB-UniRule"/>
</dbReference>
<dbReference type="CDD" id="cd11655">
    <property type="entry name" value="rap1_myb-like"/>
    <property type="match status" value="1"/>
</dbReference>
<dbReference type="InterPro" id="IPR015010">
    <property type="entry name" value="TERF2IP_Myb"/>
</dbReference>
<gene>
    <name evidence="11" type="ORF">L249_8658</name>
</gene>
<dbReference type="GO" id="GO:0042162">
    <property type="term" value="F:telomeric DNA binding"/>
    <property type="evidence" value="ECO:0007669"/>
    <property type="project" value="TreeGrafter"/>
</dbReference>
<dbReference type="PANTHER" id="PTHR16466">
    <property type="entry name" value="TELOMERE REPEAT-BINDING FACTOR 2-INTERACTING PROTEIN 1"/>
    <property type="match status" value="1"/>
</dbReference>
<keyword evidence="5" id="KW-0010">Activator</keyword>
<dbReference type="AlphaFoldDB" id="A0A367L7B4"/>
<dbReference type="InterPro" id="IPR001606">
    <property type="entry name" value="ARID_dom"/>
</dbReference>
<sequence>MSHITYDGVVAGPQGGGNIFQGMRFWVALRNNGGTLEMLEKKADFLIADDARKDAPTGSYSWKMIADSVENGIMQLPDRYSIDMMQGRSGPAVSAGPTKRSRTPFTHADDVILAAWIVNKGGSLQGNNIYQELEKLAPQHTWQSWRNRYTKSLSNMGWDYVVKLAGEELPDETEGPSKTTAAPNKVVSPSATPNREDGKASNGSEGETHPETSEDDKPISDAGNFYNDLGAFYEDGDIPIQHLIGGKVVELWNLRNAICKQGCPAEEVDWRRVAKDLDDDWDYDEQTCVGLRECFEKYLADFIEVMRECASTKDVGKADQPEVQERNADERSRSIPRSLPSSPPRTPRKKRSQDGDAAESGRRAKRSRRVPRDIEIPSTPEEKTGVSMLLPAAADASYANEQLPSLYCAGPEDEECPSPTQQLLSETTAACGVAEEEPAEEATPRRRSPRSLGGNAAGPPRANAQASRQTLPSSLGSSSAKASGRIRERQKQQRRSAAGSAATGGEPGITEHIQHYISLGYSERNVIEALKSTSLRPGGAASHVMQSLKEGKGIPTNVEGAWTGRDDRDLLWADEVKARRGPSASGAEVKKATDKHNRLDHKHGAENLKLRRRFIADLARATEQQPRTAP</sequence>
<comment type="similarity">
    <text evidence="1 8">Belongs to the RAP1 family.</text>
</comment>
<comment type="caution">
    <text evidence="11">The sequence shown here is derived from an EMBL/GenBank/DDBJ whole genome shotgun (WGS) entry which is preliminary data.</text>
</comment>
<evidence type="ECO:0000256" key="1">
    <source>
        <dbReference type="ARBA" id="ARBA00010467"/>
    </source>
</evidence>
<feature type="compositionally biased region" description="Basic and acidic residues" evidence="9">
    <location>
        <begin position="370"/>
        <end position="384"/>
    </location>
</feature>
<evidence type="ECO:0000256" key="5">
    <source>
        <dbReference type="ARBA" id="ARBA00023159"/>
    </source>
</evidence>
<dbReference type="GO" id="GO:0070187">
    <property type="term" value="C:shelterin complex"/>
    <property type="evidence" value="ECO:0007669"/>
    <property type="project" value="TreeGrafter"/>
</dbReference>
<feature type="compositionally biased region" description="Low complexity" evidence="9">
    <location>
        <begin position="450"/>
        <end position="466"/>
    </location>
</feature>
<feature type="compositionally biased region" description="Basic and acidic residues" evidence="9">
    <location>
        <begin position="311"/>
        <end position="333"/>
    </location>
</feature>
<keyword evidence="12" id="KW-1185">Reference proteome</keyword>
<evidence type="ECO:0000256" key="2">
    <source>
        <dbReference type="ARBA" id="ARBA00022454"/>
    </source>
</evidence>
<keyword evidence="7 8" id="KW-0539">Nucleus</keyword>
<dbReference type="InterPro" id="IPR009057">
    <property type="entry name" value="Homeodomain-like_sf"/>
</dbReference>
<evidence type="ECO:0000313" key="11">
    <source>
        <dbReference type="EMBL" id="RCI10317.1"/>
    </source>
</evidence>
<dbReference type="OrthoDB" id="435460at2759"/>
<accession>A0A367L7B4</accession>
<keyword evidence="6" id="KW-0804">Transcription</keyword>
<evidence type="ECO:0000256" key="7">
    <source>
        <dbReference type="ARBA" id="ARBA00023242"/>
    </source>
</evidence>
<dbReference type="PROSITE" id="PS51011">
    <property type="entry name" value="ARID"/>
    <property type="match status" value="1"/>
</dbReference>
<dbReference type="PANTHER" id="PTHR16466:SF6">
    <property type="entry name" value="TELOMERIC REPEAT-BINDING FACTOR 2-INTERACTING PROTEIN 1"/>
    <property type="match status" value="1"/>
</dbReference>
<dbReference type="InterPro" id="IPR038104">
    <property type="entry name" value="Rap1_C_sf"/>
</dbReference>
<evidence type="ECO:0000256" key="9">
    <source>
        <dbReference type="SAM" id="MobiDB-lite"/>
    </source>
</evidence>
<feature type="compositionally biased region" description="Basic and acidic residues" evidence="9">
    <location>
        <begin position="588"/>
        <end position="606"/>
    </location>
</feature>
<dbReference type="Pfam" id="PF08914">
    <property type="entry name" value="Myb_Rap1"/>
    <property type="match status" value="1"/>
</dbReference>
<feature type="region of interest" description="Disordered" evidence="9">
    <location>
        <begin position="578"/>
        <end position="606"/>
    </location>
</feature>
<comment type="function">
    <text evidence="8">Involved in the regulation of telomere length, clustering and has a specific role in telomere position effect (TPE).</text>
</comment>
<evidence type="ECO:0000313" key="12">
    <source>
        <dbReference type="Proteomes" id="UP000253664"/>
    </source>
</evidence>
<protein>
    <recommendedName>
        <fullName evidence="8">DNA-binding protein RAP1</fullName>
    </recommendedName>
</protein>
<comment type="subunit">
    <text evidence="8">Homodimer.</text>
</comment>
<feature type="compositionally biased region" description="Basic and acidic residues" evidence="9">
    <location>
        <begin position="206"/>
        <end position="219"/>
    </location>
</feature>
<dbReference type="SUPFAM" id="SSF46774">
    <property type="entry name" value="ARID-like"/>
    <property type="match status" value="1"/>
</dbReference>
<evidence type="ECO:0000256" key="4">
    <source>
        <dbReference type="ARBA" id="ARBA00023015"/>
    </source>
</evidence>
<feature type="compositionally biased region" description="Low complexity" evidence="9">
    <location>
        <begin position="473"/>
        <end position="483"/>
    </location>
</feature>